<name>A0ABX9EQK8_9GAMM</name>
<feature type="transmembrane region" description="Helical" evidence="2">
    <location>
        <begin position="85"/>
        <end position="104"/>
    </location>
</feature>
<dbReference type="InterPro" id="IPR050882">
    <property type="entry name" value="Prepilin_peptidase/N-MTase"/>
</dbReference>
<dbReference type="RefSeq" id="WP_112092679.1">
    <property type="nucleotide sequence ID" value="NZ_LUSR01000061.1"/>
</dbReference>
<feature type="transmembrane region" description="Helical" evidence="2">
    <location>
        <begin position="116"/>
        <end position="142"/>
    </location>
</feature>
<dbReference type="Proteomes" id="UP000250186">
    <property type="component" value="Unassembled WGS sequence"/>
</dbReference>
<feature type="transmembrane region" description="Helical" evidence="2">
    <location>
        <begin position="12"/>
        <end position="31"/>
    </location>
</feature>
<reference evidence="4 5" key="1">
    <citation type="submission" date="2016-02" db="EMBL/GenBank/DDBJ databases">
        <title>Species-wide whole genome sequencing reveals diversity, host range in Lonsdalea quercina.</title>
        <authorList>
            <person name="Li Y."/>
        </authorList>
    </citation>
    <scope>NUCLEOTIDE SEQUENCE [LARGE SCALE GENOMIC DNA]</scope>
    <source>
        <strain evidence="4 5">CFCC 12721</strain>
    </source>
</reference>
<proteinExistence type="inferred from homology"/>
<feature type="domain" description="Prepilin type IV endopeptidase peptidase" evidence="3">
    <location>
        <begin position="89"/>
        <end position="191"/>
    </location>
</feature>
<keyword evidence="5" id="KW-1185">Reference proteome</keyword>
<gene>
    <name evidence="4" type="ORF">AU492_12485</name>
</gene>
<protein>
    <submittedName>
        <fullName evidence="4">Peptidase</fullName>
    </submittedName>
</protein>
<evidence type="ECO:0000256" key="2">
    <source>
        <dbReference type="SAM" id="Phobius"/>
    </source>
</evidence>
<feature type="transmembrane region" description="Helical" evidence="2">
    <location>
        <begin position="208"/>
        <end position="227"/>
    </location>
</feature>
<evidence type="ECO:0000313" key="4">
    <source>
        <dbReference type="EMBL" id="RAT32535.1"/>
    </source>
</evidence>
<dbReference type="PANTHER" id="PTHR30487">
    <property type="entry name" value="TYPE 4 PREPILIN-LIKE PROTEINS LEADER PEPTIDE-PROCESSING ENZYME"/>
    <property type="match status" value="1"/>
</dbReference>
<evidence type="ECO:0000259" key="3">
    <source>
        <dbReference type="Pfam" id="PF01478"/>
    </source>
</evidence>
<dbReference type="EMBL" id="LUSW01000028">
    <property type="protein sequence ID" value="RAT32535.1"/>
    <property type="molecule type" value="Genomic_DNA"/>
</dbReference>
<organism evidence="4 5">
    <name type="scientific">Lonsdalea populi</name>
    <dbReference type="NCBI Taxonomy" id="1172565"/>
    <lineage>
        <taxon>Bacteria</taxon>
        <taxon>Pseudomonadati</taxon>
        <taxon>Pseudomonadota</taxon>
        <taxon>Gammaproteobacteria</taxon>
        <taxon>Enterobacterales</taxon>
        <taxon>Pectobacteriaceae</taxon>
        <taxon>Lonsdalea</taxon>
    </lineage>
</organism>
<feature type="transmembrane region" description="Helical" evidence="2">
    <location>
        <begin position="51"/>
        <end position="76"/>
    </location>
</feature>
<comment type="similarity">
    <text evidence="1">Belongs to the peptidase A24 family.</text>
</comment>
<comment type="caution">
    <text evidence="4">The sequence shown here is derived from an EMBL/GenBank/DDBJ whole genome shotgun (WGS) entry which is preliminary data.</text>
</comment>
<evidence type="ECO:0000256" key="1">
    <source>
        <dbReference type="ARBA" id="ARBA00005801"/>
    </source>
</evidence>
<accession>A0ABX9EQK8</accession>
<sequence length="229" mass="24938">MTLLTLSMPWPVFILLFPLCIGIFDFIAHRVRLSLITSADEKEWGRELFSSASVGITWIFAAITCLFAAAATCLLLSPAPALERLVALLFSLYLFRMTLIDAITGFLPREMTTSCLIAGLVAALITPGFTGHLLAAVTALSVFSAWRYATFKIYGCECLGLGDVLLAGAIAAWLGEANGLYALLAGVSFFVLWQLLNHRFREGGPMGPWLCAGAIWGVLIKLYQPLITW</sequence>
<dbReference type="InterPro" id="IPR000045">
    <property type="entry name" value="Prepilin_IV_endopep_pep"/>
</dbReference>
<feature type="transmembrane region" description="Helical" evidence="2">
    <location>
        <begin position="180"/>
        <end position="196"/>
    </location>
</feature>
<dbReference type="Pfam" id="PF01478">
    <property type="entry name" value="Peptidase_A24"/>
    <property type="match status" value="1"/>
</dbReference>
<keyword evidence="2" id="KW-0812">Transmembrane</keyword>
<dbReference type="PANTHER" id="PTHR30487:SF0">
    <property type="entry name" value="PREPILIN LEADER PEPTIDASE_N-METHYLTRANSFERASE-RELATED"/>
    <property type="match status" value="1"/>
</dbReference>
<keyword evidence="2" id="KW-1133">Transmembrane helix</keyword>
<evidence type="ECO:0000313" key="5">
    <source>
        <dbReference type="Proteomes" id="UP000250186"/>
    </source>
</evidence>
<keyword evidence="2" id="KW-0472">Membrane</keyword>